<name>A0A6J4TWU0_9BACT</name>
<accession>A0A6J4TWU0</accession>
<sequence>CCPASSSPRSDVLPLGAGPCPPRERASTRPSRPPPSTDPGLAAPPPG</sequence>
<dbReference type="EMBL" id="CADCWG010000002">
    <property type="protein sequence ID" value="CAA9532898.1"/>
    <property type="molecule type" value="Genomic_DNA"/>
</dbReference>
<feature type="non-terminal residue" evidence="2">
    <location>
        <position position="47"/>
    </location>
</feature>
<feature type="non-terminal residue" evidence="2">
    <location>
        <position position="1"/>
    </location>
</feature>
<protein>
    <submittedName>
        <fullName evidence="2">Uncharacterized protein</fullName>
    </submittedName>
</protein>
<evidence type="ECO:0000313" key="2">
    <source>
        <dbReference type="EMBL" id="CAA9532898.1"/>
    </source>
</evidence>
<reference evidence="2" key="1">
    <citation type="submission" date="2020-02" db="EMBL/GenBank/DDBJ databases">
        <authorList>
            <person name="Meier V. D."/>
        </authorList>
    </citation>
    <scope>NUCLEOTIDE SEQUENCE</scope>
    <source>
        <strain evidence="2">AVDCRST_MAG49</strain>
    </source>
</reference>
<feature type="region of interest" description="Disordered" evidence="1">
    <location>
        <begin position="1"/>
        <end position="47"/>
    </location>
</feature>
<feature type="compositionally biased region" description="Pro residues" evidence="1">
    <location>
        <begin position="31"/>
        <end position="47"/>
    </location>
</feature>
<dbReference type="AlphaFoldDB" id="A0A6J4TWU0"/>
<evidence type="ECO:0000256" key="1">
    <source>
        <dbReference type="SAM" id="MobiDB-lite"/>
    </source>
</evidence>
<organism evidence="2">
    <name type="scientific">uncultured Thermomicrobiales bacterium</name>
    <dbReference type="NCBI Taxonomy" id="1645740"/>
    <lineage>
        <taxon>Bacteria</taxon>
        <taxon>Pseudomonadati</taxon>
        <taxon>Thermomicrobiota</taxon>
        <taxon>Thermomicrobia</taxon>
        <taxon>Thermomicrobiales</taxon>
        <taxon>environmental samples</taxon>
    </lineage>
</organism>
<gene>
    <name evidence="2" type="ORF">AVDCRST_MAG49-25</name>
</gene>
<proteinExistence type="predicted"/>